<reference evidence="2" key="1">
    <citation type="submission" date="2016-03" db="EMBL/GenBank/DDBJ databases">
        <title>Mechanisms controlling the formation of the plant cell surface in tip-growing cells are functionally conserved among land plants.</title>
        <authorList>
            <person name="Honkanen S."/>
            <person name="Jones V.A."/>
            <person name="Morieri G."/>
            <person name="Champion C."/>
            <person name="Hetherington A.J."/>
            <person name="Kelly S."/>
            <person name="Saint-Marcoux D."/>
            <person name="Proust H."/>
            <person name="Prescott H."/>
            <person name="Dolan L."/>
        </authorList>
    </citation>
    <scope>NUCLEOTIDE SEQUENCE [LARGE SCALE GENOMIC DNA]</scope>
    <source>
        <tissue evidence="2">Whole gametophyte</tissue>
    </source>
</reference>
<evidence type="ECO:0000313" key="2">
    <source>
        <dbReference type="EMBL" id="OAE18885.1"/>
    </source>
</evidence>
<keyword evidence="3" id="KW-1185">Reference proteome</keyword>
<protein>
    <submittedName>
        <fullName evidence="2">Uncharacterized protein</fullName>
    </submittedName>
</protein>
<dbReference type="EMBL" id="LVLJ01003984">
    <property type="protein sequence ID" value="OAE18885.1"/>
    <property type="molecule type" value="Genomic_DNA"/>
</dbReference>
<evidence type="ECO:0000256" key="1">
    <source>
        <dbReference type="SAM" id="MobiDB-lite"/>
    </source>
</evidence>
<dbReference type="Proteomes" id="UP000077202">
    <property type="component" value="Unassembled WGS sequence"/>
</dbReference>
<name>A0A176VG46_MARPO</name>
<proteinExistence type="predicted"/>
<comment type="caution">
    <text evidence="2">The sequence shown here is derived from an EMBL/GenBank/DDBJ whole genome shotgun (WGS) entry which is preliminary data.</text>
</comment>
<organism evidence="2 3">
    <name type="scientific">Marchantia polymorpha subsp. ruderalis</name>
    <dbReference type="NCBI Taxonomy" id="1480154"/>
    <lineage>
        <taxon>Eukaryota</taxon>
        <taxon>Viridiplantae</taxon>
        <taxon>Streptophyta</taxon>
        <taxon>Embryophyta</taxon>
        <taxon>Marchantiophyta</taxon>
        <taxon>Marchantiopsida</taxon>
        <taxon>Marchantiidae</taxon>
        <taxon>Marchantiales</taxon>
        <taxon>Marchantiaceae</taxon>
        <taxon>Marchantia</taxon>
    </lineage>
</organism>
<gene>
    <name evidence="2" type="ORF">AXG93_3022s1090</name>
</gene>
<sequence>MARLIKVSALKVPEVGLQAHCRDLILAKINFLLWDWNWASEAIVQEWYNNGLPKPPSYRGNLETGQIWDCKKVLERCADDDGDFTFDRESVRQHIGLIQEGSACYLSPFLINFYRGMDLLTVDESRVFLLRNVAEEGEEVVSANEVDTDPEGELHNLPQQRRKRPKGKQESRPRKRRRIDEAVVAEERWRRAASLELRLTNSRAKSKIKASRLILEADSSTESRAATSRGHPT</sequence>
<dbReference type="AlphaFoldDB" id="A0A176VG46"/>
<feature type="region of interest" description="Disordered" evidence="1">
    <location>
        <begin position="139"/>
        <end position="177"/>
    </location>
</feature>
<evidence type="ECO:0000313" key="3">
    <source>
        <dbReference type="Proteomes" id="UP000077202"/>
    </source>
</evidence>
<feature type="compositionally biased region" description="Basic and acidic residues" evidence="1">
    <location>
        <begin position="167"/>
        <end position="177"/>
    </location>
</feature>
<accession>A0A176VG46</accession>